<keyword evidence="2" id="KW-1185">Reference proteome</keyword>
<dbReference type="AlphaFoldDB" id="Z9JUS5"/>
<dbReference type="HOGENOM" id="CLU_1923582_0_0_11"/>
<reference evidence="1 2" key="1">
    <citation type="submission" date="2014-02" db="EMBL/GenBank/DDBJ databases">
        <title>Genome sequence of Brachybacterium phenoliresistens strain W13A50.</title>
        <authorList>
            <person name="Wang X."/>
        </authorList>
    </citation>
    <scope>NUCLEOTIDE SEQUENCE [LARGE SCALE GENOMIC DNA]</scope>
    <source>
        <strain evidence="1 2">W13A50</strain>
    </source>
</reference>
<organism evidence="1 2">
    <name type="scientific">Brachybacterium phenoliresistens</name>
    <dbReference type="NCBI Taxonomy" id="396014"/>
    <lineage>
        <taxon>Bacteria</taxon>
        <taxon>Bacillati</taxon>
        <taxon>Actinomycetota</taxon>
        <taxon>Actinomycetes</taxon>
        <taxon>Micrococcales</taxon>
        <taxon>Dermabacteraceae</taxon>
        <taxon>Brachybacterium</taxon>
    </lineage>
</organism>
<dbReference type="EMBL" id="JDYK01000007">
    <property type="protein sequence ID" value="EWS81511.1"/>
    <property type="molecule type" value="Genomic_DNA"/>
</dbReference>
<dbReference type="STRING" id="396014.BF93_16525"/>
<proteinExistence type="predicted"/>
<accession>Z9JUS5</accession>
<dbReference type="Proteomes" id="UP000023067">
    <property type="component" value="Unassembled WGS sequence"/>
</dbReference>
<gene>
    <name evidence="1" type="ORF">BF93_16525</name>
</gene>
<evidence type="ECO:0000313" key="2">
    <source>
        <dbReference type="Proteomes" id="UP000023067"/>
    </source>
</evidence>
<evidence type="ECO:0000313" key="1">
    <source>
        <dbReference type="EMBL" id="EWS81511.1"/>
    </source>
</evidence>
<sequence>MRGPFNTREKPYLPEDAVELGFALYAGSIRLNAGEFYSNFTRRAVRGFLERANYGAGLFGCDVGDLIYWEQRMGTWTAVQHAEMSVVMQSLSAMNDRALFEAAWGLPRSDRFDDGPLVDIMKFYDPKLAEI</sequence>
<protein>
    <submittedName>
        <fullName evidence="1">Uncharacterized protein</fullName>
    </submittedName>
</protein>
<comment type="caution">
    <text evidence="1">The sequence shown here is derived from an EMBL/GenBank/DDBJ whole genome shotgun (WGS) entry which is preliminary data.</text>
</comment>
<name>Z9JUS5_9MICO</name>